<keyword evidence="2" id="KW-0645">Protease</keyword>
<evidence type="ECO:0000313" key="7">
    <source>
        <dbReference type="EMBL" id="WEK13067.1"/>
    </source>
</evidence>
<dbReference type="Gene3D" id="3.30.750.140">
    <property type="match status" value="1"/>
</dbReference>
<evidence type="ECO:0000256" key="5">
    <source>
        <dbReference type="SAM" id="MobiDB-lite"/>
    </source>
</evidence>
<protein>
    <submittedName>
        <fullName evidence="7">NlpC/P60 family protein</fullName>
    </submittedName>
</protein>
<reference evidence="7" key="1">
    <citation type="submission" date="2023-03" db="EMBL/GenBank/DDBJ databases">
        <title>Andean soil-derived lignocellulolytic bacterial consortium as a source of novel taxa and putative plastic-active enzymes.</title>
        <authorList>
            <person name="Diaz-Garcia L."/>
            <person name="Chuvochina M."/>
            <person name="Feuerriegel G."/>
            <person name="Bunk B."/>
            <person name="Sproer C."/>
            <person name="Streit W.R."/>
            <person name="Rodriguez L.M."/>
            <person name="Overmann J."/>
            <person name="Jimenez D.J."/>
        </authorList>
    </citation>
    <scope>NUCLEOTIDE SEQUENCE</scope>
    <source>
        <strain evidence="7">MAG 4610</strain>
    </source>
</reference>
<name>A0AAJ5W209_9MICO</name>
<keyword evidence="3" id="KW-0378">Hydrolase</keyword>
<evidence type="ECO:0000256" key="3">
    <source>
        <dbReference type="ARBA" id="ARBA00022801"/>
    </source>
</evidence>
<evidence type="ECO:0000256" key="4">
    <source>
        <dbReference type="ARBA" id="ARBA00022807"/>
    </source>
</evidence>
<organism evidence="7 8">
    <name type="scientific">Candidatus Microbacterium phytovorans</name>
    <dbReference type="NCBI Taxonomy" id="3121374"/>
    <lineage>
        <taxon>Bacteria</taxon>
        <taxon>Bacillati</taxon>
        <taxon>Actinomycetota</taxon>
        <taxon>Actinomycetes</taxon>
        <taxon>Micrococcales</taxon>
        <taxon>Microbacteriaceae</taxon>
        <taxon>Microbacterium</taxon>
    </lineage>
</organism>
<dbReference type="PROSITE" id="PS51935">
    <property type="entry name" value="NLPC_P60"/>
    <property type="match status" value="1"/>
</dbReference>
<dbReference type="Proteomes" id="UP001213972">
    <property type="component" value="Chromosome"/>
</dbReference>
<dbReference type="SUPFAM" id="SSF54001">
    <property type="entry name" value="Cysteine proteinases"/>
    <property type="match status" value="1"/>
</dbReference>
<dbReference type="InterPro" id="IPR000064">
    <property type="entry name" value="NLP_P60_dom"/>
</dbReference>
<dbReference type="EMBL" id="CP119321">
    <property type="protein sequence ID" value="WEK13067.1"/>
    <property type="molecule type" value="Genomic_DNA"/>
</dbReference>
<dbReference type="CDD" id="cd17470">
    <property type="entry name" value="T3SS_Flik_C"/>
    <property type="match status" value="1"/>
</dbReference>
<feature type="domain" description="NlpC/P60" evidence="6">
    <location>
        <begin position="69"/>
        <end position="186"/>
    </location>
</feature>
<dbReference type="PANTHER" id="PTHR47359:SF3">
    <property type="entry name" value="NLP_P60 DOMAIN-CONTAINING PROTEIN-RELATED"/>
    <property type="match status" value="1"/>
</dbReference>
<comment type="similarity">
    <text evidence="1">Belongs to the peptidase C40 family.</text>
</comment>
<feature type="region of interest" description="Disordered" evidence="5">
    <location>
        <begin position="434"/>
        <end position="502"/>
    </location>
</feature>
<evidence type="ECO:0000256" key="2">
    <source>
        <dbReference type="ARBA" id="ARBA00022670"/>
    </source>
</evidence>
<feature type="compositionally biased region" description="Basic and acidic residues" evidence="5">
    <location>
        <begin position="465"/>
        <end position="475"/>
    </location>
</feature>
<proteinExistence type="inferred from homology"/>
<evidence type="ECO:0000256" key="1">
    <source>
        <dbReference type="ARBA" id="ARBA00007074"/>
    </source>
</evidence>
<dbReference type="GO" id="GO:0008234">
    <property type="term" value="F:cysteine-type peptidase activity"/>
    <property type="evidence" value="ECO:0007669"/>
    <property type="project" value="UniProtKB-KW"/>
</dbReference>
<dbReference type="Pfam" id="PF02120">
    <property type="entry name" value="Flg_hook"/>
    <property type="match status" value="1"/>
</dbReference>
<dbReference type="InterPro" id="IPR051794">
    <property type="entry name" value="PG_Endopeptidase_C40"/>
</dbReference>
<feature type="compositionally biased region" description="Polar residues" evidence="5">
    <location>
        <begin position="484"/>
        <end position="495"/>
    </location>
</feature>
<dbReference type="InterPro" id="IPR038610">
    <property type="entry name" value="FliK-like_C_sf"/>
</dbReference>
<evidence type="ECO:0000313" key="8">
    <source>
        <dbReference type="Proteomes" id="UP001213972"/>
    </source>
</evidence>
<evidence type="ECO:0000259" key="6">
    <source>
        <dbReference type="PROSITE" id="PS51935"/>
    </source>
</evidence>
<dbReference type="InterPro" id="IPR038765">
    <property type="entry name" value="Papain-like_cys_pep_sf"/>
</dbReference>
<gene>
    <name evidence="7" type="ORF">P0Y48_11410</name>
</gene>
<keyword evidence="4" id="KW-0788">Thiol protease</keyword>
<dbReference type="InterPro" id="IPR021136">
    <property type="entry name" value="Flagellar_hook_control-like_C"/>
</dbReference>
<dbReference type="Pfam" id="PF00877">
    <property type="entry name" value="NLPC_P60"/>
    <property type="match status" value="1"/>
</dbReference>
<dbReference type="AlphaFoldDB" id="A0AAJ5W209"/>
<accession>A0AAJ5W209</accession>
<dbReference type="PANTHER" id="PTHR47359">
    <property type="entry name" value="PEPTIDOGLYCAN DL-ENDOPEPTIDASE CWLO"/>
    <property type="match status" value="1"/>
</dbReference>
<sequence>MTPVAPTLASALGRIDDIQQRIRTLSVDAAAPATAGEAASATSPTAAAFATAVKDAGAVGDVPTLPSGPVDGGDIVAQAKSYLGVPYVFGGEDRSGMDCSGLVQRVLADLGIDAPRVVQDQADIGVEVPSLADAQPGDLLVTKGEGHIVIYAGDGMVIHAPSPGKVVEYRNNWLKDADLATIRRVVPPPGQSVSGQSASGQAASIQAVAAAVTPSGAPTLAATLSAVAAASGSSSGSVTQAAASQLLASVAPLLTSGGGSGGAGTGGAAAGVASLAAVALRELGTTGTGGADLLPGLTNPALAGTAAPSAAATVSAPAAAAAPAAPAPPLTQQLAAPVASLVRGGDGQHTLTLRVSPDDLGPVTVKARISGGSISVELASGTAAGRDAIRALLVDLRRDLAVLVPHSSIAVTAADAGRDGTSLSGTLGAASGTLAGAGGGSTGPGPGQSGPGQNGSGQSGSGHSGSDRTTSRDAEAPVALAASVSATPDPTSTAGTGVDLYA</sequence>
<dbReference type="Gene3D" id="3.90.1720.10">
    <property type="entry name" value="endopeptidase domain like (from Nostoc punctiforme)"/>
    <property type="match status" value="1"/>
</dbReference>
<feature type="compositionally biased region" description="Gly residues" evidence="5">
    <location>
        <begin position="435"/>
        <end position="463"/>
    </location>
</feature>
<dbReference type="GO" id="GO:0006508">
    <property type="term" value="P:proteolysis"/>
    <property type="evidence" value="ECO:0007669"/>
    <property type="project" value="UniProtKB-KW"/>
</dbReference>